<dbReference type="VEuPathDB" id="MicrosporidiaDB:NEQG_02346"/>
<dbReference type="EMBL" id="GL870882">
    <property type="protein sequence ID" value="EIJ87465.1"/>
    <property type="molecule type" value="Genomic_DNA"/>
</dbReference>
<dbReference type="Proteomes" id="UP000002872">
    <property type="component" value="Unassembled WGS sequence"/>
</dbReference>
<feature type="compositionally biased region" description="Basic and acidic residues" evidence="1">
    <location>
        <begin position="96"/>
        <end position="133"/>
    </location>
</feature>
<protein>
    <recommendedName>
        <fullName evidence="3">Myb-like domain-containing protein</fullName>
    </recommendedName>
</protein>
<feature type="domain" description="Myb-like" evidence="3">
    <location>
        <begin position="496"/>
        <end position="544"/>
    </location>
</feature>
<dbReference type="SUPFAM" id="SSF46689">
    <property type="entry name" value="Homeodomain-like"/>
    <property type="match status" value="1"/>
</dbReference>
<organism evidence="4 5">
    <name type="scientific">Nematocida parisii (strain ERTm3)</name>
    <name type="common">Nematode killer fungus</name>
    <dbReference type="NCBI Taxonomy" id="935791"/>
    <lineage>
        <taxon>Eukaryota</taxon>
        <taxon>Fungi</taxon>
        <taxon>Fungi incertae sedis</taxon>
        <taxon>Microsporidia</taxon>
        <taxon>Nematocida</taxon>
    </lineage>
</organism>
<gene>
    <name evidence="4" type="ORF">NEQG_02346</name>
</gene>
<feature type="compositionally biased region" description="Basic and acidic residues" evidence="1">
    <location>
        <begin position="17"/>
        <end position="74"/>
    </location>
</feature>
<keyword evidence="5" id="KW-1185">Reference proteome</keyword>
<feature type="chain" id="PRO_5003670883" description="Myb-like domain-containing protein" evidence="2">
    <location>
        <begin position="24"/>
        <end position="563"/>
    </location>
</feature>
<feature type="domain" description="Myb-like" evidence="3">
    <location>
        <begin position="424"/>
        <end position="476"/>
    </location>
</feature>
<feature type="region of interest" description="Disordered" evidence="1">
    <location>
        <begin position="17"/>
        <end position="143"/>
    </location>
</feature>
<dbReference type="AlphaFoldDB" id="I3EE18"/>
<name>I3EE18_NEMP3</name>
<reference evidence="4" key="1">
    <citation type="submission" date="2011-01" db="EMBL/GenBank/DDBJ databases">
        <title>The Genome Sequence of Nematocida parisii strain ERTm3.</title>
        <authorList>
            <consortium name="The Broad Institute Genome Sequencing Platform"/>
            <consortium name="The Broad Institute Genome Sequencing Center for Infectious Disease"/>
            <person name="Cuomo C."/>
            <person name="Troemel E."/>
            <person name="Young S.K."/>
            <person name="Zeng Q."/>
            <person name="Gargeya S."/>
            <person name="Fitzgerald M."/>
            <person name="Haas B."/>
            <person name="Abouelleil A."/>
            <person name="Alvarado L."/>
            <person name="Arachchi H.M."/>
            <person name="Berlin A."/>
            <person name="Chapman S.B."/>
            <person name="Gearin G."/>
            <person name="Goldberg J."/>
            <person name="Griggs A."/>
            <person name="Gujja S."/>
            <person name="Hansen M."/>
            <person name="Heiman D."/>
            <person name="Howarth C."/>
            <person name="Larimer J."/>
            <person name="Lui A."/>
            <person name="MacDonald P.J.P."/>
            <person name="McCowen C."/>
            <person name="Montmayeur A."/>
            <person name="Murphy C."/>
            <person name="Neiman D."/>
            <person name="Pearson M."/>
            <person name="Priest M."/>
            <person name="Roberts A."/>
            <person name="Saif S."/>
            <person name="Shea T."/>
            <person name="Sisk P."/>
            <person name="Stolte C."/>
            <person name="Sykes S."/>
            <person name="Wortman J."/>
            <person name="Nusbaum C."/>
            <person name="Birren B."/>
        </authorList>
    </citation>
    <scope>NUCLEOTIDE SEQUENCE</scope>
    <source>
        <strain evidence="4">ERTm3</strain>
    </source>
</reference>
<dbReference type="InterPro" id="IPR009057">
    <property type="entry name" value="Homeodomain-like_sf"/>
</dbReference>
<dbReference type="InParanoid" id="I3EE18"/>
<evidence type="ECO:0000313" key="4">
    <source>
        <dbReference type="EMBL" id="EIJ87465.1"/>
    </source>
</evidence>
<proteinExistence type="predicted"/>
<dbReference type="CDD" id="cd00167">
    <property type="entry name" value="SANT"/>
    <property type="match status" value="1"/>
</dbReference>
<evidence type="ECO:0000259" key="3">
    <source>
        <dbReference type="SMART" id="SM00717"/>
    </source>
</evidence>
<accession>I3EE18</accession>
<sequence>MKEIELNFLLLLIMTERRTEGQAEEYNKEKSYSPQRRRVEGDPQDVQHNKTRHIERNVQKEAGEEAADREKSDGVHQAPWEDVEKEERRRERRMKKQIEKAMRRAERRNERKLKREMDAIKEATERKPSDEKSAVSSGPASPLLLQKSIRGPFRMEDESEAQEYVSLEEIQDLSIHYSESGPQAQEYNGFGEIVSNRDVSPDAVDSSQGGAVYSGVSNIENATSSIFSALEGISNSTESESIERAPEGINDTSGHMGGSANTSAQSVPVIINDASDGNISIIAQKVPLTSHAAYSGSLSYSDTSGTVLGLADTSDDRSDSIPSIYTYLMAKYKVEQDEINKLRQEIRPKRVSVACSVRISHWANNKHMKALGHDKEVITESIVSADERSVQNEAYIPHREPAKIVEYMYTDTIKDIAARHNNNMKVYIYAGDEEKLKTAFLKIGKNFKEIRKEYLPEYSSKDVVKIYYKMKYKLRLKDWSMRDTRKIQDKDLAEIISREWTAAEKEAFHNLYEELGKKWKEYCQHIPGKREIDMRIYYRYYKKMQKKEVPKKREERERGERGG</sequence>
<dbReference type="OrthoDB" id="2193595at2759"/>
<dbReference type="STRING" id="935791.I3EE18"/>
<dbReference type="SMART" id="SM00717">
    <property type="entry name" value="SANT"/>
    <property type="match status" value="2"/>
</dbReference>
<keyword evidence="2" id="KW-0732">Signal</keyword>
<evidence type="ECO:0000256" key="2">
    <source>
        <dbReference type="SAM" id="SignalP"/>
    </source>
</evidence>
<dbReference type="HOGENOM" id="CLU_470166_0_0_1"/>
<evidence type="ECO:0000256" key="1">
    <source>
        <dbReference type="SAM" id="MobiDB-lite"/>
    </source>
</evidence>
<dbReference type="Gene3D" id="1.10.10.60">
    <property type="entry name" value="Homeodomain-like"/>
    <property type="match status" value="2"/>
</dbReference>
<evidence type="ECO:0000313" key="5">
    <source>
        <dbReference type="Proteomes" id="UP000002872"/>
    </source>
</evidence>
<dbReference type="InterPro" id="IPR001005">
    <property type="entry name" value="SANT/Myb"/>
</dbReference>
<feature type="signal peptide" evidence="2">
    <location>
        <begin position="1"/>
        <end position="23"/>
    </location>
</feature>
<feature type="region of interest" description="Disordered" evidence="1">
    <location>
        <begin position="236"/>
        <end position="261"/>
    </location>
</feature>